<reference evidence="3" key="3">
    <citation type="submission" date="2015-02" db="UniProtKB">
        <authorList>
            <consortium name="EnsemblProtists"/>
        </authorList>
    </citation>
    <scope>IDENTIFICATION</scope>
    <source>
        <strain evidence="3">DAOM BR144</strain>
    </source>
</reference>
<dbReference type="eggNOG" id="ENOG502R93F">
    <property type="taxonomic scope" value="Eukaryota"/>
</dbReference>
<keyword evidence="4" id="KW-1185">Reference proteome</keyword>
<protein>
    <recommendedName>
        <fullName evidence="5">Centrosomin N-terminal motif 1 domain-containing protein</fullName>
    </recommendedName>
</protein>
<feature type="compositionally biased region" description="Low complexity" evidence="2">
    <location>
        <begin position="599"/>
        <end position="609"/>
    </location>
</feature>
<keyword evidence="1" id="KW-0175">Coiled coil</keyword>
<dbReference type="Proteomes" id="UP000019132">
    <property type="component" value="Unassembled WGS sequence"/>
</dbReference>
<sequence>MRPSESASPDNGGGLSSPQAPPLMNTMLLREDQAERERLKMDNFNQALRINFLEERLLPTAKEYQTRYLHCEQELQQRAAQLEDAEQRLADVTVATSSSETAIMKQQTECANQFAAEKRELLQALHEEQQHADALERTMTELETTNANLMQLLDGIEREFSGVTGQQSRSTNPDRFHSLLPQVQGAIKSIQREFNTEAAKLQSQWQQQAETMTSQLDELSKQLHTSQGKLEVLQRTTVHVKDDKQATERTWMMKYEQLRVEKESERRTLERELRDTQSKVASAEAAAAQVKTELGVLTRRRDGTRAELERDYHDLKESNRLLYEEVQERRRAAEHARKQYLAAVKENKDLLAAVDVYKSAISEREKDIEYYKATLMKNTQQLQRRVSMGEVKQTLLEQLEQTQYMINETYKRWSDSDIGHGAIFTSNNNGMEQDSAVVVHLDEYIGRMEIVTERWNEFINQSRDLQRRYSSAWRSAVADFNARGDERQERPEWTDDVERRSTRLLTESVRVSEALRDVVENILSVIQRERNERKAFDKTRALESHDLKKMRANSLKEWQSSLSPKKSYADQRYDDKSRRESQSSPSNQLSHNETKKRNGSASRRSSSARGSERLGTNTIYHNSLSSLGRIGSELQEIEKKIQSYQE</sequence>
<feature type="compositionally biased region" description="Basic and acidic residues" evidence="2">
    <location>
        <begin position="567"/>
        <end position="581"/>
    </location>
</feature>
<proteinExistence type="predicted"/>
<reference evidence="4" key="1">
    <citation type="journal article" date="2010" name="Genome Biol.">
        <title>Genome sequence of the necrotrophic plant pathogen Pythium ultimum reveals original pathogenicity mechanisms and effector repertoire.</title>
        <authorList>
            <person name="Levesque C.A."/>
            <person name="Brouwer H."/>
            <person name="Cano L."/>
            <person name="Hamilton J.P."/>
            <person name="Holt C."/>
            <person name="Huitema E."/>
            <person name="Raffaele S."/>
            <person name="Robideau G.P."/>
            <person name="Thines M."/>
            <person name="Win J."/>
            <person name="Zerillo M.M."/>
            <person name="Beakes G.W."/>
            <person name="Boore J.L."/>
            <person name="Busam D."/>
            <person name="Dumas B."/>
            <person name="Ferriera S."/>
            <person name="Fuerstenberg S.I."/>
            <person name="Gachon C.M."/>
            <person name="Gaulin E."/>
            <person name="Govers F."/>
            <person name="Grenville-Briggs L."/>
            <person name="Horner N."/>
            <person name="Hostetler J."/>
            <person name="Jiang R.H."/>
            <person name="Johnson J."/>
            <person name="Krajaejun T."/>
            <person name="Lin H."/>
            <person name="Meijer H.J."/>
            <person name="Moore B."/>
            <person name="Morris P."/>
            <person name="Phuntmart V."/>
            <person name="Puiu D."/>
            <person name="Shetty J."/>
            <person name="Stajich J.E."/>
            <person name="Tripathy S."/>
            <person name="Wawra S."/>
            <person name="van West P."/>
            <person name="Whitty B.R."/>
            <person name="Coutinho P.M."/>
            <person name="Henrissat B."/>
            <person name="Martin F."/>
            <person name="Thomas P.D."/>
            <person name="Tyler B.M."/>
            <person name="De Vries R.P."/>
            <person name="Kamoun S."/>
            <person name="Yandell M."/>
            <person name="Tisserat N."/>
            <person name="Buell C.R."/>
        </authorList>
    </citation>
    <scope>NUCLEOTIDE SEQUENCE</scope>
    <source>
        <strain evidence="4">DAOM:BR144</strain>
    </source>
</reference>
<feature type="region of interest" description="Disordered" evidence="2">
    <location>
        <begin position="555"/>
        <end position="632"/>
    </location>
</feature>
<feature type="coiled-coil region" evidence="1">
    <location>
        <begin position="68"/>
        <end position="159"/>
    </location>
</feature>
<feature type="compositionally biased region" description="Polar residues" evidence="2">
    <location>
        <begin position="582"/>
        <end position="591"/>
    </location>
</feature>
<evidence type="ECO:0008006" key="5">
    <source>
        <dbReference type="Google" id="ProtNLM"/>
    </source>
</evidence>
<accession>K3W552</accession>
<dbReference type="VEuPathDB" id="FungiDB:PYU1_G000093"/>
<organism evidence="3 4">
    <name type="scientific">Globisporangium ultimum (strain ATCC 200006 / CBS 805.95 / DAOM BR144)</name>
    <name type="common">Pythium ultimum</name>
    <dbReference type="NCBI Taxonomy" id="431595"/>
    <lineage>
        <taxon>Eukaryota</taxon>
        <taxon>Sar</taxon>
        <taxon>Stramenopiles</taxon>
        <taxon>Oomycota</taxon>
        <taxon>Peronosporomycetes</taxon>
        <taxon>Pythiales</taxon>
        <taxon>Pythiaceae</taxon>
        <taxon>Globisporangium</taxon>
    </lineage>
</organism>
<dbReference type="InParanoid" id="K3W552"/>
<dbReference type="HOGENOM" id="CLU_424243_0_0_1"/>
<dbReference type="EnsemblProtists" id="PYU1_T000093">
    <property type="protein sequence ID" value="PYU1_T000093"/>
    <property type="gene ID" value="PYU1_G000093"/>
</dbReference>
<dbReference type="EMBL" id="GL376636">
    <property type="status" value="NOT_ANNOTATED_CDS"/>
    <property type="molecule type" value="Genomic_DNA"/>
</dbReference>
<feature type="compositionally biased region" description="Polar residues" evidence="2">
    <location>
        <begin position="614"/>
        <end position="626"/>
    </location>
</feature>
<feature type="region of interest" description="Disordered" evidence="2">
    <location>
        <begin position="1"/>
        <end position="24"/>
    </location>
</feature>
<reference evidence="4" key="2">
    <citation type="submission" date="2010-04" db="EMBL/GenBank/DDBJ databases">
        <authorList>
            <person name="Buell R."/>
            <person name="Hamilton J."/>
            <person name="Hostetler J."/>
        </authorList>
    </citation>
    <scope>NUCLEOTIDE SEQUENCE [LARGE SCALE GENOMIC DNA]</scope>
    <source>
        <strain evidence="4">DAOM:BR144</strain>
    </source>
</reference>
<evidence type="ECO:0000313" key="4">
    <source>
        <dbReference type="Proteomes" id="UP000019132"/>
    </source>
</evidence>
<evidence type="ECO:0000313" key="3">
    <source>
        <dbReference type="EnsemblProtists" id="PYU1_T000093"/>
    </source>
</evidence>
<evidence type="ECO:0000256" key="2">
    <source>
        <dbReference type="SAM" id="MobiDB-lite"/>
    </source>
</evidence>
<feature type="coiled-coil region" evidence="1">
    <location>
        <begin position="202"/>
        <end position="343"/>
    </location>
</feature>
<evidence type="ECO:0000256" key="1">
    <source>
        <dbReference type="SAM" id="Coils"/>
    </source>
</evidence>
<dbReference type="OMA" id="QATERTW"/>
<dbReference type="AlphaFoldDB" id="K3W552"/>
<name>K3W552_GLOUD</name>